<dbReference type="Proteomes" id="UP000053144">
    <property type="component" value="Chromosome 10"/>
</dbReference>
<dbReference type="EMBL" id="CM003380">
    <property type="protein sequence ID" value="KOM54270.1"/>
    <property type="molecule type" value="Genomic_DNA"/>
</dbReference>
<accession>A0A0L9VGS1</accession>
<dbReference type="Gramene" id="KOM54270">
    <property type="protein sequence ID" value="KOM54270"/>
    <property type="gene ID" value="LR48_Vigan10g016200"/>
</dbReference>
<dbReference type="AlphaFoldDB" id="A0A0L9VGS1"/>
<organism evidence="2 3">
    <name type="scientific">Phaseolus angularis</name>
    <name type="common">Azuki bean</name>
    <name type="synonym">Vigna angularis</name>
    <dbReference type="NCBI Taxonomy" id="3914"/>
    <lineage>
        <taxon>Eukaryota</taxon>
        <taxon>Viridiplantae</taxon>
        <taxon>Streptophyta</taxon>
        <taxon>Embryophyta</taxon>
        <taxon>Tracheophyta</taxon>
        <taxon>Spermatophyta</taxon>
        <taxon>Magnoliopsida</taxon>
        <taxon>eudicotyledons</taxon>
        <taxon>Gunneridae</taxon>
        <taxon>Pentapetalae</taxon>
        <taxon>rosids</taxon>
        <taxon>fabids</taxon>
        <taxon>Fabales</taxon>
        <taxon>Fabaceae</taxon>
        <taxon>Papilionoideae</taxon>
        <taxon>50 kb inversion clade</taxon>
        <taxon>NPAAA clade</taxon>
        <taxon>indigoferoid/millettioid clade</taxon>
        <taxon>Phaseoleae</taxon>
        <taxon>Vigna</taxon>
    </lineage>
</organism>
<sequence>MVPPPRGAEASAAGGRTRIWSGGDVRLKCERVAVITRLTTARRRRCGDSRGDDRDVISQPIITSTY</sequence>
<evidence type="ECO:0000313" key="3">
    <source>
        <dbReference type="Proteomes" id="UP000053144"/>
    </source>
</evidence>
<feature type="compositionally biased region" description="Basic and acidic residues" evidence="1">
    <location>
        <begin position="46"/>
        <end position="56"/>
    </location>
</feature>
<name>A0A0L9VGS1_PHAAN</name>
<evidence type="ECO:0000313" key="2">
    <source>
        <dbReference type="EMBL" id="KOM54270.1"/>
    </source>
</evidence>
<gene>
    <name evidence="2" type="ORF">LR48_Vigan10g016200</name>
</gene>
<protein>
    <submittedName>
        <fullName evidence="2">Uncharacterized protein</fullName>
    </submittedName>
</protein>
<evidence type="ECO:0000256" key="1">
    <source>
        <dbReference type="SAM" id="MobiDB-lite"/>
    </source>
</evidence>
<feature type="region of interest" description="Disordered" evidence="1">
    <location>
        <begin position="44"/>
        <end position="66"/>
    </location>
</feature>
<reference evidence="3" key="1">
    <citation type="journal article" date="2015" name="Proc. Natl. Acad. Sci. U.S.A.">
        <title>Genome sequencing of adzuki bean (Vigna angularis) provides insight into high starch and low fat accumulation and domestication.</title>
        <authorList>
            <person name="Yang K."/>
            <person name="Tian Z."/>
            <person name="Chen C."/>
            <person name="Luo L."/>
            <person name="Zhao B."/>
            <person name="Wang Z."/>
            <person name="Yu L."/>
            <person name="Li Y."/>
            <person name="Sun Y."/>
            <person name="Li W."/>
            <person name="Chen Y."/>
            <person name="Li Y."/>
            <person name="Zhang Y."/>
            <person name="Ai D."/>
            <person name="Zhao J."/>
            <person name="Shang C."/>
            <person name="Ma Y."/>
            <person name="Wu B."/>
            <person name="Wang M."/>
            <person name="Gao L."/>
            <person name="Sun D."/>
            <person name="Zhang P."/>
            <person name="Guo F."/>
            <person name="Wang W."/>
            <person name="Li Y."/>
            <person name="Wang J."/>
            <person name="Varshney R.K."/>
            <person name="Wang J."/>
            <person name="Ling H.Q."/>
            <person name="Wan P."/>
        </authorList>
    </citation>
    <scope>NUCLEOTIDE SEQUENCE</scope>
    <source>
        <strain evidence="3">cv. Jingnong 6</strain>
    </source>
</reference>
<proteinExistence type="predicted"/>